<dbReference type="InterPro" id="IPR043128">
    <property type="entry name" value="Rev_trsase/Diguanyl_cyclase"/>
</dbReference>
<name>A0ABT0YAS3_9ACTN</name>
<dbReference type="CDD" id="cd06267">
    <property type="entry name" value="PBP1_LacI_sugar_binding-like"/>
    <property type="match status" value="1"/>
</dbReference>
<reference evidence="6 7" key="1">
    <citation type="submission" date="2022-06" db="EMBL/GenBank/DDBJ databases">
        <title>Actinoplanes abujensis sp. nov., isolated from Nigerian arid soil.</title>
        <authorList>
            <person name="Ding P."/>
        </authorList>
    </citation>
    <scope>NUCLEOTIDE SEQUENCE [LARGE SCALE GENOMIC DNA]</scope>
    <source>
        <strain evidence="7">TRM88002</strain>
    </source>
</reference>
<evidence type="ECO:0000259" key="5">
    <source>
        <dbReference type="PROSITE" id="PS50887"/>
    </source>
</evidence>
<dbReference type="PANTHER" id="PTHR44757">
    <property type="entry name" value="DIGUANYLATE CYCLASE DGCP"/>
    <property type="match status" value="1"/>
</dbReference>
<dbReference type="EMBL" id="JAMQOL010000054">
    <property type="protein sequence ID" value="MCM4083140.1"/>
    <property type="molecule type" value="Genomic_DNA"/>
</dbReference>
<sequence length="1022" mass="109810">MGKQGPVVGVLSTSFGGFYYGALLAGIQAEVAAHGGRIIAIQTLDAGTFNRDFQDPPPFPHRVAWDYIDGFVTLLTGASSAYLRAVQATGRPVVVISARPEGVSCPIVLPDNKPGIRAAMRHLIEHGHRRIAFAGHLGQSDALERYEAYREVMAEHRLDPEGLHFDTGGMQERGGELAAEAMLAAGLPSTAVLCGNDENAFGVLRALTAMGCQLPADQAVIGFDDMMGGAAIIPSLTTLRQPLDDIARLAANLALRLVDGEQVPDEEHRMPAHLVIRESCGCPGPLALASEHSDDGSDPEGLLTEIRTVVGCETPSPSSDARTTEFEMSVESIASTLDDAASGLPTPVGAGLRRMLLPVAHRLVDYEAAVAVMRLIRDHGRALRLAAGGDRTVHRPIEDLVHQIFVVLAHTQVSREAERGRSAMAALGTQYAVSMELLRSQERDPRSLEWLRATDIRAGCLGLWPGQRNATGGTLDVIATYDRAAGTTTPGGGRINIERFPPPGLLATANTAADDMIYIAHLKVGDGDWGMFALVGPVQGELAEGRETMNQWAALLSVALEHESVLQSLREQEEVLRRAALYDDLTGLPNRGQFRDRLMLAMDRARRRQEYGYAVLLLDLDGFKVVNDSLGHEAGDQLLQEVSRRVTAVLRANEVAARLGGDEFAVLIEDITGPEAPGAVAERLQVAVAAPCCLGDTDVTVTASIGIAVGSDSYVDTQAVMRDADAAMYFAKSSGKRTYALFAPSMHASALDRLRTGAELRHAIDNGQLELFYQPIVALDSGMVTGVEALLRWRHPTRGLLVPPVFLPIAEESDLGTKIGTWVLRTASRQIAAWRCLPGRESMRMSVNVSDRQFRHGNLIEDVVEALAAADADPSCLAVEITEGVIMRDARHATRTLTDLIAMGAEVHIDDFGTGYSSLEALHDLPFDALKIDRSFVSRLAGSPRSRELVRTIVTMGLNLQLKVIAEGIETEEELALVRELGCTHGQGYLFSRPVPADEIEPLVRRPGSLFTAGVGGAPAGS</sequence>
<dbReference type="Gene3D" id="3.20.20.450">
    <property type="entry name" value="EAL domain"/>
    <property type="match status" value="1"/>
</dbReference>
<dbReference type="InterPro" id="IPR029787">
    <property type="entry name" value="Nucleotide_cyclase"/>
</dbReference>
<evidence type="ECO:0000256" key="1">
    <source>
        <dbReference type="ARBA" id="ARBA00023015"/>
    </source>
</evidence>
<keyword evidence="3" id="KW-0804">Transcription</keyword>
<protein>
    <submittedName>
        <fullName evidence="6">EAL domain-containing protein</fullName>
    </submittedName>
</protein>
<keyword evidence="1" id="KW-0805">Transcription regulation</keyword>
<dbReference type="InterPro" id="IPR028082">
    <property type="entry name" value="Peripla_BP_I"/>
</dbReference>
<dbReference type="SMART" id="SM00052">
    <property type="entry name" value="EAL"/>
    <property type="match status" value="1"/>
</dbReference>
<feature type="domain" description="EAL" evidence="4">
    <location>
        <begin position="753"/>
        <end position="1008"/>
    </location>
</feature>
<dbReference type="InterPro" id="IPR000160">
    <property type="entry name" value="GGDEF_dom"/>
</dbReference>
<keyword evidence="2" id="KW-0238">DNA-binding</keyword>
<evidence type="ECO:0000256" key="3">
    <source>
        <dbReference type="ARBA" id="ARBA00023163"/>
    </source>
</evidence>
<evidence type="ECO:0000256" key="2">
    <source>
        <dbReference type="ARBA" id="ARBA00023125"/>
    </source>
</evidence>
<dbReference type="InterPro" id="IPR035919">
    <property type="entry name" value="EAL_sf"/>
</dbReference>
<dbReference type="CDD" id="cd01949">
    <property type="entry name" value="GGDEF"/>
    <property type="match status" value="1"/>
</dbReference>
<dbReference type="Pfam" id="PF00563">
    <property type="entry name" value="EAL"/>
    <property type="match status" value="1"/>
</dbReference>
<dbReference type="CDD" id="cd01948">
    <property type="entry name" value="EAL"/>
    <property type="match status" value="1"/>
</dbReference>
<evidence type="ECO:0000259" key="4">
    <source>
        <dbReference type="PROSITE" id="PS50883"/>
    </source>
</evidence>
<accession>A0ABT0YAS3</accession>
<dbReference type="Pfam" id="PF13377">
    <property type="entry name" value="Peripla_BP_3"/>
    <property type="match status" value="1"/>
</dbReference>
<evidence type="ECO:0000313" key="6">
    <source>
        <dbReference type="EMBL" id="MCM4083140.1"/>
    </source>
</evidence>
<dbReference type="SUPFAM" id="SSF53822">
    <property type="entry name" value="Periplasmic binding protein-like I"/>
    <property type="match status" value="1"/>
</dbReference>
<dbReference type="Proteomes" id="UP001523216">
    <property type="component" value="Unassembled WGS sequence"/>
</dbReference>
<dbReference type="SMART" id="SM00267">
    <property type="entry name" value="GGDEF"/>
    <property type="match status" value="1"/>
</dbReference>
<comment type="caution">
    <text evidence="6">The sequence shown here is derived from an EMBL/GenBank/DDBJ whole genome shotgun (WGS) entry which is preliminary data.</text>
</comment>
<dbReference type="PROSITE" id="PS50883">
    <property type="entry name" value="EAL"/>
    <property type="match status" value="1"/>
</dbReference>
<dbReference type="SUPFAM" id="SSF55073">
    <property type="entry name" value="Nucleotide cyclase"/>
    <property type="match status" value="1"/>
</dbReference>
<dbReference type="Pfam" id="PF00990">
    <property type="entry name" value="GGDEF"/>
    <property type="match status" value="1"/>
</dbReference>
<gene>
    <name evidence="6" type="ORF">LXN57_36870</name>
</gene>
<dbReference type="PANTHER" id="PTHR44757:SF2">
    <property type="entry name" value="BIOFILM ARCHITECTURE MAINTENANCE PROTEIN MBAA"/>
    <property type="match status" value="1"/>
</dbReference>
<evidence type="ECO:0000313" key="7">
    <source>
        <dbReference type="Proteomes" id="UP001523216"/>
    </source>
</evidence>
<organism evidence="6 7">
    <name type="scientific">Paractinoplanes hotanensis</name>
    <dbReference type="NCBI Taxonomy" id="2906497"/>
    <lineage>
        <taxon>Bacteria</taxon>
        <taxon>Bacillati</taxon>
        <taxon>Actinomycetota</taxon>
        <taxon>Actinomycetes</taxon>
        <taxon>Micromonosporales</taxon>
        <taxon>Micromonosporaceae</taxon>
        <taxon>Paractinoplanes</taxon>
    </lineage>
</organism>
<dbReference type="InterPro" id="IPR001633">
    <property type="entry name" value="EAL_dom"/>
</dbReference>
<dbReference type="InterPro" id="IPR046335">
    <property type="entry name" value="LacI/GalR-like_sensor"/>
</dbReference>
<dbReference type="NCBIfam" id="TIGR00254">
    <property type="entry name" value="GGDEF"/>
    <property type="match status" value="1"/>
</dbReference>
<dbReference type="SUPFAM" id="SSF141868">
    <property type="entry name" value="EAL domain-like"/>
    <property type="match status" value="1"/>
</dbReference>
<dbReference type="RefSeq" id="WP_251802851.1">
    <property type="nucleotide sequence ID" value="NZ_JAMQOL010000054.1"/>
</dbReference>
<proteinExistence type="predicted"/>
<dbReference type="Gene3D" id="3.40.50.2300">
    <property type="match status" value="2"/>
</dbReference>
<keyword evidence="7" id="KW-1185">Reference proteome</keyword>
<dbReference type="InterPro" id="IPR052155">
    <property type="entry name" value="Biofilm_reg_signaling"/>
</dbReference>
<dbReference type="Gene3D" id="3.30.70.270">
    <property type="match status" value="1"/>
</dbReference>
<dbReference type="PROSITE" id="PS50887">
    <property type="entry name" value="GGDEF"/>
    <property type="match status" value="1"/>
</dbReference>
<feature type="domain" description="GGDEF" evidence="5">
    <location>
        <begin position="611"/>
        <end position="744"/>
    </location>
</feature>